<comment type="caution">
    <text evidence="1">The sequence shown here is derived from an EMBL/GenBank/DDBJ whole genome shotgun (WGS) entry which is preliminary data.</text>
</comment>
<reference evidence="1 2" key="1">
    <citation type="journal article" date="2019" name="Commun. Biol.">
        <title>The bagworm genome reveals a unique fibroin gene that provides high tensile strength.</title>
        <authorList>
            <person name="Kono N."/>
            <person name="Nakamura H."/>
            <person name="Ohtoshi R."/>
            <person name="Tomita M."/>
            <person name="Numata K."/>
            <person name="Arakawa K."/>
        </authorList>
    </citation>
    <scope>NUCLEOTIDE SEQUENCE [LARGE SCALE GENOMIC DNA]</scope>
</reference>
<proteinExistence type="predicted"/>
<dbReference type="AlphaFoldDB" id="A0A4C1UB38"/>
<accession>A0A4C1UB38</accession>
<organism evidence="1 2">
    <name type="scientific">Eumeta variegata</name>
    <name type="common">Bagworm moth</name>
    <name type="synonym">Eumeta japonica</name>
    <dbReference type="NCBI Taxonomy" id="151549"/>
    <lineage>
        <taxon>Eukaryota</taxon>
        <taxon>Metazoa</taxon>
        <taxon>Ecdysozoa</taxon>
        <taxon>Arthropoda</taxon>
        <taxon>Hexapoda</taxon>
        <taxon>Insecta</taxon>
        <taxon>Pterygota</taxon>
        <taxon>Neoptera</taxon>
        <taxon>Endopterygota</taxon>
        <taxon>Lepidoptera</taxon>
        <taxon>Glossata</taxon>
        <taxon>Ditrysia</taxon>
        <taxon>Tineoidea</taxon>
        <taxon>Psychidae</taxon>
        <taxon>Oiketicinae</taxon>
        <taxon>Eumeta</taxon>
    </lineage>
</organism>
<dbReference type="EMBL" id="BGZK01000149">
    <property type="protein sequence ID" value="GBP23330.1"/>
    <property type="molecule type" value="Genomic_DNA"/>
</dbReference>
<dbReference type="Proteomes" id="UP000299102">
    <property type="component" value="Unassembled WGS sequence"/>
</dbReference>
<gene>
    <name evidence="1" type="ORF">EVAR_76047_1</name>
</gene>
<name>A0A4C1UB38_EUMVA</name>
<protein>
    <submittedName>
        <fullName evidence="1">Uncharacterized protein</fullName>
    </submittedName>
</protein>
<keyword evidence="2" id="KW-1185">Reference proteome</keyword>
<evidence type="ECO:0000313" key="2">
    <source>
        <dbReference type="Proteomes" id="UP000299102"/>
    </source>
</evidence>
<sequence length="223" mass="24863">MVTDCLILPRIKQVAGRHCVGVFVLVKSNMAPALSAHPTSGAKALQYEVISTIVAESARGRWAVTVTNYGDLPRPETCILLRRTCGTTALSRLHRHTNFECAIFLSLPPDPLPSPLPLSPTVYGSADGRDLKANTNIRRILYLFTLTRALFGQNRFLRALDKEPSLLCTGTYLLCDINLIAPDYKRERDRQVVTLHDELEFCSVLDHILFLNTLFSHSPTDDT</sequence>
<evidence type="ECO:0000313" key="1">
    <source>
        <dbReference type="EMBL" id="GBP23330.1"/>
    </source>
</evidence>